<dbReference type="GO" id="GO:0015194">
    <property type="term" value="F:L-serine transmembrane transporter activity"/>
    <property type="evidence" value="ECO:0007669"/>
    <property type="project" value="TreeGrafter"/>
</dbReference>
<protein>
    <submittedName>
        <fullName evidence="11">25191_t:CDS:1</fullName>
    </submittedName>
</protein>
<evidence type="ECO:0000256" key="5">
    <source>
        <dbReference type="ARBA" id="ARBA00022692"/>
    </source>
</evidence>
<dbReference type="GO" id="GO:0015189">
    <property type="term" value="F:L-lysine transmembrane transporter activity"/>
    <property type="evidence" value="ECO:0007669"/>
    <property type="project" value="TreeGrafter"/>
</dbReference>
<keyword evidence="7 9" id="KW-1133">Transmembrane helix</keyword>
<feature type="transmembrane region" description="Helical" evidence="9">
    <location>
        <begin position="128"/>
        <end position="149"/>
    </location>
</feature>
<feature type="transmembrane region" description="Helical" evidence="9">
    <location>
        <begin position="178"/>
        <end position="196"/>
    </location>
</feature>
<dbReference type="Gene3D" id="1.20.1740.10">
    <property type="entry name" value="Amino acid/polyamine transporter I"/>
    <property type="match status" value="1"/>
</dbReference>
<dbReference type="GO" id="GO:0000329">
    <property type="term" value="C:fungal-type vacuole membrane"/>
    <property type="evidence" value="ECO:0007669"/>
    <property type="project" value="TreeGrafter"/>
</dbReference>
<gene>
    <name evidence="11" type="ORF">CPELLU_LOCUS8516</name>
</gene>
<feature type="transmembrane region" description="Helical" evidence="9">
    <location>
        <begin position="88"/>
        <end position="107"/>
    </location>
</feature>
<dbReference type="OrthoDB" id="438545at2759"/>
<evidence type="ECO:0000259" key="10">
    <source>
        <dbReference type="Pfam" id="PF01490"/>
    </source>
</evidence>
<feature type="transmembrane region" description="Helical" evidence="9">
    <location>
        <begin position="311"/>
        <end position="332"/>
    </location>
</feature>
<dbReference type="GO" id="GO:0005313">
    <property type="term" value="F:L-glutamate transmembrane transporter activity"/>
    <property type="evidence" value="ECO:0007669"/>
    <property type="project" value="TreeGrafter"/>
</dbReference>
<sequence length="457" mass="50217">MTKYSAINTDDEISPQASNSNEIALESNDQTPLLASHIPIENDSLTSVGNASSFSCAVNLANTILGTGMLAMPAAIASAGLIAGSMMILYAAFTSALGLFFLSRSAARTKGRNSSFFAVSKLTYPKAALFFDLAIAIKCFGVSISYLIIIGDLMPQVVIAICGSGYIDSNSLFLDRRFWITVSMIVVVPLSFLKRLDSLRHTSFIALIAVVYLVFIVIYHYFGPDFEAPPKDKIHLINLSGKFLTNLPIFVFSFTCHQNTFSIYNELKDNAQTNVNSVIFTSIGVSALIYQVIGILGYLSFGDDVWPNIIAMYHASTIITIGRIAIVILVIFSYPLQCHPARACLEKAIFSLQSISSKSPHVHTFSEVRYIFLTVALLISSYTIAILVSKLDLVLAFVGSTGSTAVSFILPGIFYYKFHEDTSWNYRKILSVFLVVYGCLVMGVCLTMNILRVIYRY</sequence>
<dbReference type="EMBL" id="CAJVQA010006078">
    <property type="protein sequence ID" value="CAG8633694.1"/>
    <property type="molecule type" value="Genomic_DNA"/>
</dbReference>
<feature type="transmembrane region" description="Helical" evidence="9">
    <location>
        <begin position="430"/>
        <end position="455"/>
    </location>
</feature>
<dbReference type="Pfam" id="PF01490">
    <property type="entry name" value="Aa_trans"/>
    <property type="match status" value="1"/>
</dbReference>
<evidence type="ECO:0000313" key="12">
    <source>
        <dbReference type="Proteomes" id="UP000789759"/>
    </source>
</evidence>
<dbReference type="GO" id="GO:0005290">
    <property type="term" value="F:L-histidine transmembrane transporter activity"/>
    <property type="evidence" value="ECO:0007669"/>
    <property type="project" value="TreeGrafter"/>
</dbReference>
<dbReference type="PANTHER" id="PTHR22950">
    <property type="entry name" value="AMINO ACID TRANSPORTER"/>
    <property type="match status" value="1"/>
</dbReference>
<evidence type="ECO:0000256" key="6">
    <source>
        <dbReference type="ARBA" id="ARBA00022970"/>
    </source>
</evidence>
<evidence type="ECO:0000256" key="3">
    <source>
        <dbReference type="ARBA" id="ARBA00022448"/>
    </source>
</evidence>
<dbReference type="Proteomes" id="UP000789759">
    <property type="component" value="Unassembled WGS sequence"/>
</dbReference>
<organism evidence="11 12">
    <name type="scientific">Cetraspora pellucida</name>
    <dbReference type="NCBI Taxonomy" id="1433469"/>
    <lineage>
        <taxon>Eukaryota</taxon>
        <taxon>Fungi</taxon>
        <taxon>Fungi incertae sedis</taxon>
        <taxon>Mucoromycota</taxon>
        <taxon>Glomeromycotina</taxon>
        <taxon>Glomeromycetes</taxon>
        <taxon>Diversisporales</taxon>
        <taxon>Gigasporaceae</taxon>
        <taxon>Cetraspora</taxon>
    </lineage>
</organism>
<feature type="transmembrane region" description="Helical" evidence="9">
    <location>
        <begin position="277"/>
        <end position="299"/>
    </location>
</feature>
<proteinExistence type="inferred from homology"/>
<feature type="transmembrane region" description="Helical" evidence="9">
    <location>
        <begin position="203"/>
        <end position="222"/>
    </location>
</feature>
<comment type="subcellular location">
    <subcellularLocation>
        <location evidence="1">Vacuole membrane</location>
        <topology evidence="1">Multi-pass membrane protein</topology>
    </subcellularLocation>
</comment>
<evidence type="ECO:0000256" key="2">
    <source>
        <dbReference type="ARBA" id="ARBA00008066"/>
    </source>
</evidence>
<evidence type="ECO:0000256" key="8">
    <source>
        <dbReference type="ARBA" id="ARBA00023136"/>
    </source>
</evidence>
<comment type="similarity">
    <text evidence="2">Belongs to the amino acid/polyamine transporter 2 family.</text>
</comment>
<keyword evidence="3" id="KW-0813">Transport</keyword>
<feature type="transmembrane region" description="Helical" evidence="9">
    <location>
        <begin position="60"/>
        <end position="82"/>
    </location>
</feature>
<keyword evidence="5 9" id="KW-0812">Transmembrane</keyword>
<dbReference type="AlphaFoldDB" id="A0A9N9DFX3"/>
<evidence type="ECO:0000256" key="4">
    <source>
        <dbReference type="ARBA" id="ARBA00022554"/>
    </source>
</evidence>
<feature type="transmembrane region" description="Helical" evidence="9">
    <location>
        <begin position="368"/>
        <end position="388"/>
    </location>
</feature>
<reference evidence="11" key="1">
    <citation type="submission" date="2021-06" db="EMBL/GenBank/DDBJ databases">
        <authorList>
            <person name="Kallberg Y."/>
            <person name="Tangrot J."/>
            <person name="Rosling A."/>
        </authorList>
    </citation>
    <scope>NUCLEOTIDE SEQUENCE</scope>
    <source>
        <strain evidence="11">FL966</strain>
    </source>
</reference>
<dbReference type="InterPro" id="IPR013057">
    <property type="entry name" value="AA_transpt_TM"/>
</dbReference>
<evidence type="ECO:0000256" key="1">
    <source>
        <dbReference type="ARBA" id="ARBA00004128"/>
    </source>
</evidence>
<feature type="domain" description="Amino acid transporter transmembrane" evidence="10">
    <location>
        <begin position="50"/>
        <end position="448"/>
    </location>
</feature>
<evidence type="ECO:0000256" key="9">
    <source>
        <dbReference type="SAM" id="Phobius"/>
    </source>
</evidence>
<evidence type="ECO:0000256" key="7">
    <source>
        <dbReference type="ARBA" id="ARBA00022989"/>
    </source>
</evidence>
<feature type="transmembrane region" description="Helical" evidence="9">
    <location>
        <begin position="394"/>
        <end position="418"/>
    </location>
</feature>
<keyword evidence="6" id="KW-0029">Amino-acid transport</keyword>
<feature type="transmembrane region" description="Helical" evidence="9">
    <location>
        <begin position="234"/>
        <end position="256"/>
    </location>
</feature>
<name>A0A9N9DFX3_9GLOM</name>
<accession>A0A9N9DFX3</accession>
<keyword evidence="4" id="KW-0926">Vacuole</keyword>
<comment type="caution">
    <text evidence="11">The sequence shown here is derived from an EMBL/GenBank/DDBJ whole genome shotgun (WGS) entry which is preliminary data.</text>
</comment>
<evidence type="ECO:0000313" key="11">
    <source>
        <dbReference type="EMBL" id="CAG8633694.1"/>
    </source>
</evidence>
<dbReference type="PANTHER" id="PTHR22950:SF678">
    <property type="entry name" value="VACUOLAR AMINO ACID TRANSPORTER 5-RELATED"/>
    <property type="match status" value="1"/>
</dbReference>
<dbReference type="GO" id="GO:0061459">
    <property type="term" value="F:L-arginine transmembrane transporter activity"/>
    <property type="evidence" value="ECO:0007669"/>
    <property type="project" value="TreeGrafter"/>
</dbReference>
<keyword evidence="12" id="KW-1185">Reference proteome</keyword>
<dbReference type="GO" id="GO:0005302">
    <property type="term" value="F:L-tyrosine transmembrane transporter activity"/>
    <property type="evidence" value="ECO:0007669"/>
    <property type="project" value="TreeGrafter"/>
</dbReference>
<keyword evidence="8 9" id="KW-0472">Membrane</keyword>